<dbReference type="STRING" id="225848.Sps_04217"/>
<reference evidence="2 3" key="1">
    <citation type="submission" date="2016-03" db="EMBL/GenBank/DDBJ databases">
        <title>Complete genome sequence of Shewanella psychrophila WP2, a deep sea bacterium isolated from west Pacific sediment.</title>
        <authorList>
            <person name="Xu G."/>
            <person name="Jian H."/>
        </authorList>
    </citation>
    <scope>NUCLEOTIDE SEQUENCE [LARGE SCALE GENOMIC DNA]</scope>
    <source>
        <strain evidence="2 3">WP2</strain>
    </source>
</reference>
<protein>
    <submittedName>
        <fullName evidence="2">Uncharacterized protein</fullName>
    </submittedName>
</protein>
<name>A0A1S6HUU5_9GAMM</name>
<feature type="transmembrane region" description="Helical" evidence="1">
    <location>
        <begin position="12"/>
        <end position="38"/>
    </location>
</feature>
<dbReference type="KEGG" id="spsw:Sps_04217"/>
<keyword evidence="1" id="KW-1133">Transmembrane helix</keyword>
<keyword evidence="3" id="KW-1185">Reference proteome</keyword>
<evidence type="ECO:0000313" key="2">
    <source>
        <dbReference type="EMBL" id="AQS39323.1"/>
    </source>
</evidence>
<keyword evidence="1" id="KW-0472">Membrane</keyword>
<evidence type="ECO:0000256" key="1">
    <source>
        <dbReference type="SAM" id="Phobius"/>
    </source>
</evidence>
<proteinExistence type="predicted"/>
<keyword evidence="1" id="KW-0812">Transmembrane</keyword>
<sequence>MPFTLSGKSLVGRLMLSFCLLAFLLMLLVSVGSLSLYWV</sequence>
<evidence type="ECO:0000313" key="3">
    <source>
        <dbReference type="Proteomes" id="UP000189545"/>
    </source>
</evidence>
<accession>A0A1S6HUU5</accession>
<gene>
    <name evidence="2" type="ORF">Sps_04217</name>
</gene>
<dbReference type="Proteomes" id="UP000189545">
    <property type="component" value="Chromosome"/>
</dbReference>
<dbReference type="AlphaFoldDB" id="A0A1S6HUU5"/>
<dbReference type="EMBL" id="CP014782">
    <property type="protein sequence ID" value="AQS39323.1"/>
    <property type="molecule type" value="Genomic_DNA"/>
</dbReference>
<organism evidence="2 3">
    <name type="scientific">Shewanella psychrophila</name>
    <dbReference type="NCBI Taxonomy" id="225848"/>
    <lineage>
        <taxon>Bacteria</taxon>
        <taxon>Pseudomonadati</taxon>
        <taxon>Pseudomonadota</taxon>
        <taxon>Gammaproteobacteria</taxon>
        <taxon>Alteromonadales</taxon>
        <taxon>Shewanellaceae</taxon>
        <taxon>Shewanella</taxon>
    </lineage>
</organism>